<evidence type="ECO:0000313" key="2">
    <source>
        <dbReference type="Proteomes" id="UP000824120"/>
    </source>
</evidence>
<accession>A0A9J5XMA5</accession>
<proteinExistence type="predicted"/>
<sequence length="92" mass="10469">MTIAKPKQTGATPTPRQIFKATSYTTSNFNSLIPEHPINTNDPIQLLGLNLNELSTYHVRHHAMCPWLQTRKPRFDYLLLSNNLAESQNAHV</sequence>
<organism evidence="1 2">
    <name type="scientific">Solanum commersonii</name>
    <name type="common">Commerson's wild potato</name>
    <name type="synonym">Commerson's nightshade</name>
    <dbReference type="NCBI Taxonomy" id="4109"/>
    <lineage>
        <taxon>Eukaryota</taxon>
        <taxon>Viridiplantae</taxon>
        <taxon>Streptophyta</taxon>
        <taxon>Embryophyta</taxon>
        <taxon>Tracheophyta</taxon>
        <taxon>Spermatophyta</taxon>
        <taxon>Magnoliopsida</taxon>
        <taxon>eudicotyledons</taxon>
        <taxon>Gunneridae</taxon>
        <taxon>Pentapetalae</taxon>
        <taxon>asterids</taxon>
        <taxon>lamiids</taxon>
        <taxon>Solanales</taxon>
        <taxon>Solanaceae</taxon>
        <taxon>Solanoideae</taxon>
        <taxon>Solaneae</taxon>
        <taxon>Solanum</taxon>
    </lineage>
</organism>
<gene>
    <name evidence="1" type="ORF">H5410_048618</name>
</gene>
<keyword evidence="2" id="KW-1185">Reference proteome</keyword>
<dbReference type="EMBL" id="JACXVP010000009">
    <property type="protein sequence ID" value="KAG5588184.1"/>
    <property type="molecule type" value="Genomic_DNA"/>
</dbReference>
<protein>
    <submittedName>
        <fullName evidence="1">Uncharacterized protein</fullName>
    </submittedName>
</protein>
<dbReference type="AlphaFoldDB" id="A0A9J5XMA5"/>
<dbReference type="Proteomes" id="UP000824120">
    <property type="component" value="Chromosome 9"/>
</dbReference>
<name>A0A9J5XMA5_SOLCO</name>
<evidence type="ECO:0000313" key="1">
    <source>
        <dbReference type="EMBL" id="KAG5588184.1"/>
    </source>
</evidence>
<comment type="caution">
    <text evidence="1">The sequence shown here is derived from an EMBL/GenBank/DDBJ whole genome shotgun (WGS) entry which is preliminary data.</text>
</comment>
<reference evidence="1 2" key="1">
    <citation type="submission" date="2020-09" db="EMBL/GenBank/DDBJ databases">
        <title>De no assembly of potato wild relative species, Solanum commersonii.</title>
        <authorList>
            <person name="Cho K."/>
        </authorList>
    </citation>
    <scope>NUCLEOTIDE SEQUENCE [LARGE SCALE GENOMIC DNA]</scope>
    <source>
        <strain evidence="1">LZ3.2</strain>
        <tissue evidence="1">Leaf</tissue>
    </source>
</reference>